<dbReference type="InterPro" id="IPR011044">
    <property type="entry name" value="Quino_amine_DH_bsu"/>
</dbReference>
<evidence type="ECO:0000313" key="2">
    <source>
        <dbReference type="EMBL" id="UWZ58681.1"/>
    </source>
</evidence>
<dbReference type="Proteomes" id="UP001058003">
    <property type="component" value="Chromosome"/>
</dbReference>
<sequence length="233" mass="24286">MYPDGKPRDAETLLIAGDGTPAIVTKDPVGEVYVPAAPLQSNNITGVPLRQVGTFRPQATGTSNPLSFLGAGLITGGAVSPDGRRAVVRTMADAYEFDVTDGDVAAAITTGTPRITALPDEPQGESITYTPDGRAFLTASDQPGSTRILRYTPKGPAASAPPAVKAQPTPNTQQQSLLSTLSLRDITWIVAGFGVIGVLMITVGMLAIRRSRAIRRASVKLSGTNPEDRSSTS</sequence>
<keyword evidence="1" id="KW-1133">Transmembrane helix</keyword>
<name>A0A9Q9IND1_9ACTN</name>
<gene>
    <name evidence="2" type="ORF">Daura_22445</name>
</gene>
<proteinExistence type="predicted"/>
<dbReference type="EMBL" id="CP073767">
    <property type="protein sequence ID" value="UWZ58681.1"/>
    <property type="molecule type" value="Genomic_DNA"/>
</dbReference>
<keyword evidence="3" id="KW-1185">Reference proteome</keyword>
<accession>A0A9Q9IND1</accession>
<evidence type="ECO:0000313" key="3">
    <source>
        <dbReference type="Proteomes" id="UP001058003"/>
    </source>
</evidence>
<dbReference type="KEGG" id="daur:Daura_22445"/>
<protein>
    <submittedName>
        <fullName evidence="2">Uncharacterized protein</fullName>
    </submittedName>
</protein>
<dbReference type="RefSeq" id="WP_052388529.1">
    <property type="nucleotide sequence ID" value="NZ_CP073767.1"/>
</dbReference>
<dbReference type="SUPFAM" id="SSF50969">
    <property type="entry name" value="YVTN repeat-like/Quinoprotein amine dehydrogenase"/>
    <property type="match status" value="1"/>
</dbReference>
<organism evidence="2 3">
    <name type="scientific">Dactylosporangium aurantiacum</name>
    <dbReference type="NCBI Taxonomy" id="35754"/>
    <lineage>
        <taxon>Bacteria</taxon>
        <taxon>Bacillati</taxon>
        <taxon>Actinomycetota</taxon>
        <taxon>Actinomycetes</taxon>
        <taxon>Micromonosporales</taxon>
        <taxon>Micromonosporaceae</taxon>
        <taxon>Dactylosporangium</taxon>
    </lineage>
</organism>
<keyword evidence="1" id="KW-0472">Membrane</keyword>
<reference evidence="2" key="1">
    <citation type="submission" date="2021-04" db="EMBL/GenBank/DDBJ databases">
        <title>Dactylosporangium aurantiacum NRRL B-8018 full assembly.</title>
        <authorList>
            <person name="Hartkoorn R.C."/>
            <person name="Beaudoing E."/>
            <person name="Hot D."/>
        </authorList>
    </citation>
    <scope>NUCLEOTIDE SEQUENCE</scope>
    <source>
        <strain evidence="2">NRRL B-8018</strain>
    </source>
</reference>
<dbReference type="AlphaFoldDB" id="A0A9Q9IND1"/>
<evidence type="ECO:0000256" key="1">
    <source>
        <dbReference type="SAM" id="Phobius"/>
    </source>
</evidence>
<keyword evidence="1" id="KW-0812">Transmembrane</keyword>
<dbReference type="OrthoDB" id="9801244at2"/>
<feature type="transmembrane region" description="Helical" evidence="1">
    <location>
        <begin position="186"/>
        <end position="208"/>
    </location>
</feature>